<evidence type="ECO:0000256" key="2">
    <source>
        <dbReference type="ARBA" id="ARBA00022679"/>
    </source>
</evidence>
<dbReference type="Gene3D" id="3.30.420.40">
    <property type="match status" value="2"/>
</dbReference>
<dbReference type="InterPro" id="IPR018483">
    <property type="entry name" value="Carb_kinase_FGGY_CS"/>
</dbReference>
<evidence type="ECO:0000313" key="7">
    <source>
        <dbReference type="EMBL" id="SEA08827.1"/>
    </source>
</evidence>
<dbReference type="InterPro" id="IPR018484">
    <property type="entry name" value="FGGY_N"/>
</dbReference>
<dbReference type="Pfam" id="PF02782">
    <property type="entry name" value="FGGY_C"/>
    <property type="match status" value="1"/>
</dbReference>
<comment type="similarity">
    <text evidence="1 4">Belongs to the FGGY kinase family.</text>
</comment>
<reference evidence="7 8" key="1">
    <citation type="submission" date="2016-10" db="EMBL/GenBank/DDBJ databases">
        <authorList>
            <person name="de Groot N.N."/>
        </authorList>
    </citation>
    <scope>NUCLEOTIDE SEQUENCE [LARGE SCALE GENOMIC DNA]</scope>
    <source>
        <strain evidence="7 8">SR12</strain>
    </source>
</reference>
<organism evidence="7 8">
    <name type="scientific">Eubacterium aggregans</name>
    <dbReference type="NCBI Taxonomy" id="81409"/>
    <lineage>
        <taxon>Bacteria</taxon>
        <taxon>Bacillati</taxon>
        <taxon>Bacillota</taxon>
        <taxon>Clostridia</taxon>
        <taxon>Eubacteriales</taxon>
        <taxon>Eubacteriaceae</taxon>
        <taxon>Eubacterium</taxon>
    </lineage>
</organism>
<evidence type="ECO:0000256" key="4">
    <source>
        <dbReference type="RuleBase" id="RU003733"/>
    </source>
</evidence>
<feature type="domain" description="Carbohydrate kinase FGGY N-terminal" evidence="5">
    <location>
        <begin position="5"/>
        <end position="248"/>
    </location>
</feature>
<dbReference type="Proteomes" id="UP000199394">
    <property type="component" value="Unassembled WGS sequence"/>
</dbReference>
<keyword evidence="8" id="KW-1185">Reference proteome</keyword>
<dbReference type="OrthoDB" id="1762170at2"/>
<dbReference type="GO" id="GO:0016301">
    <property type="term" value="F:kinase activity"/>
    <property type="evidence" value="ECO:0007669"/>
    <property type="project" value="UniProtKB-KW"/>
</dbReference>
<evidence type="ECO:0000259" key="5">
    <source>
        <dbReference type="Pfam" id="PF00370"/>
    </source>
</evidence>
<dbReference type="PIRSF" id="PIRSF000538">
    <property type="entry name" value="GlpK"/>
    <property type="match status" value="1"/>
</dbReference>
<dbReference type="PROSITE" id="PS00445">
    <property type="entry name" value="FGGY_KINASES_2"/>
    <property type="match status" value="1"/>
</dbReference>
<accession>A0A1H3YAZ3</accession>
<dbReference type="SUPFAM" id="SSF53067">
    <property type="entry name" value="Actin-like ATPase domain"/>
    <property type="match status" value="2"/>
</dbReference>
<dbReference type="PANTHER" id="PTHR43095">
    <property type="entry name" value="SUGAR KINASE"/>
    <property type="match status" value="1"/>
</dbReference>
<dbReference type="STRING" id="81409.SAMN04515656_103145"/>
<keyword evidence="2 4" id="KW-0808">Transferase</keyword>
<protein>
    <submittedName>
        <fullName evidence="7">Sugar (Pentulose or hexulose) kinase</fullName>
    </submittedName>
</protein>
<dbReference type="GO" id="GO:0005975">
    <property type="term" value="P:carbohydrate metabolic process"/>
    <property type="evidence" value="ECO:0007669"/>
    <property type="project" value="InterPro"/>
</dbReference>
<evidence type="ECO:0000256" key="1">
    <source>
        <dbReference type="ARBA" id="ARBA00009156"/>
    </source>
</evidence>
<dbReference type="CDD" id="cd07779">
    <property type="entry name" value="ASKHA_NBD_FGGY_YgcE-like"/>
    <property type="match status" value="1"/>
</dbReference>
<dbReference type="InterPro" id="IPR000577">
    <property type="entry name" value="Carb_kinase_FGGY"/>
</dbReference>
<dbReference type="InterPro" id="IPR050406">
    <property type="entry name" value="FGGY_Carb_Kinase"/>
</dbReference>
<keyword evidence="3 4" id="KW-0418">Kinase</keyword>
<dbReference type="RefSeq" id="WP_090304855.1">
    <property type="nucleotide sequence ID" value="NZ_FNRK01000003.1"/>
</dbReference>
<feature type="domain" description="Carbohydrate kinase FGGY C-terminal" evidence="6">
    <location>
        <begin position="262"/>
        <end position="454"/>
    </location>
</feature>
<evidence type="ECO:0000259" key="6">
    <source>
        <dbReference type="Pfam" id="PF02782"/>
    </source>
</evidence>
<dbReference type="PANTHER" id="PTHR43095:SF5">
    <property type="entry name" value="XYLULOSE KINASE"/>
    <property type="match status" value="1"/>
</dbReference>
<sequence length="517" mass="57773">MSDLALTIDCGTKGLRGIIFDTYGNQLATAEKRYESYYSLNMGWVEAPAKMFWDDLCQVLGILKKEEPSLFARVAGITVACQRDTGTIVDSQGEALRDFIIWQDRRKLDKPVEIPKLWRILFDLAGKGPFVDSFNTQTHAHWIKVNEPEKWAAAHAYVLLSSYLIGKLTGKLIDCRSDIAGHLPFDFKKKEWSGSKDILTQIIRIEREKLVPLVDSCAALGGITETAALETGLPVGLPVIGSGTDKGCETIGVGCLGPDTASVSLGTQATVEITTDHYFELIRFYPPFPGVGPKSYNPEITVYNGFWMMNWFVETFAQLEKQQCDEQGEDILAFLDRQIERIPAGSEGLVLQPYWGMESFKPEAMGSIIGLTEGQNKYHIYRAIIEGIGYALREGLEQIEAKSGTRVKSIGLSGGGAQSDIICGIMADIFGRETYRVQTSATTGLGGAMAIFVALGRYEDLREAGYNMIRKTRRYRPDPKRQRLYDEIYRDVYAKAYKRYQPLYQSLKSIMAKVKND</sequence>
<evidence type="ECO:0000256" key="3">
    <source>
        <dbReference type="ARBA" id="ARBA00022777"/>
    </source>
</evidence>
<dbReference type="EMBL" id="FNRK01000003">
    <property type="protein sequence ID" value="SEA08827.1"/>
    <property type="molecule type" value="Genomic_DNA"/>
</dbReference>
<dbReference type="AlphaFoldDB" id="A0A1H3YAZ3"/>
<dbReference type="Pfam" id="PF00370">
    <property type="entry name" value="FGGY_N"/>
    <property type="match status" value="1"/>
</dbReference>
<gene>
    <name evidence="7" type="ORF">SAMN04515656_103145</name>
</gene>
<dbReference type="InterPro" id="IPR018485">
    <property type="entry name" value="FGGY_C"/>
</dbReference>
<name>A0A1H3YAZ3_9FIRM</name>
<evidence type="ECO:0000313" key="8">
    <source>
        <dbReference type="Proteomes" id="UP000199394"/>
    </source>
</evidence>
<dbReference type="GO" id="GO:0016773">
    <property type="term" value="F:phosphotransferase activity, alcohol group as acceptor"/>
    <property type="evidence" value="ECO:0007669"/>
    <property type="project" value="InterPro"/>
</dbReference>
<dbReference type="InterPro" id="IPR043129">
    <property type="entry name" value="ATPase_NBD"/>
</dbReference>
<proteinExistence type="inferred from homology"/>